<keyword evidence="7" id="KW-1185">Reference proteome</keyword>
<evidence type="ECO:0000259" key="5">
    <source>
        <dbReference type="Pfam" id="PF04116"/>
    </source>
</evidence>
<dbReference type="PANTHER" id="PTHR31899:SF9">
    <property type="entry name" value="BETA-CAROTENE 3-HYDROXYLASE 1, CHLOROPLASTIC"/>
    <property type="match status" value="1"/>
</dbReference>
<accession>A0A2G8T1X8</accession>
<dbReference type="EMBL" id="PDOB01000012">
    <property type="protein sequence ID" value="PIL40014.1"/>
    <property type="molecule type" value="Genomic_DNA"/>
</dbReference>
<dbReference type="GO" id="GO:0010291">
    <property type="term" value="F:beta-carotene 3-hydroxylase activity"/>
    <property type="evidence" value="ECO:0007669"/>
    <property type="project" value="TreeGrafter"/>
</dbReference>
<dbReference type="GO" id="GO:0016119">
    <property type="term" value="P:carotene metabolic process"/>
    <property type="evidence" value="ECO:0007669"/>
    <property type="project" value="TreeGrafter"/>
</dbReference>
<dbReference type="GO" id="GO:0005506">
    <property type="term" value="F:iron ion binding"/>
    <property type="evidence" value="ECO:0007669"/>
    <property type="project" value="InterPro"/>
</dbReference>
<feature type="transmembrane region" description="Helical" evidence="4">
    <location>
        <begin position="6"/>
        <end position="27"/>
    </location>
</feature>
<dbReference type="RefSeq" id="WP_099915825.1">
    <property type="nucleotide sequence ID" value="NZ_BMHS01000014.1"/>
</dbReference>
<comment type="similarity">
    <text evidence="1">Belongs to the sterol desaturase family.</text>
</comment>
<keyword evidence="4" id="KW-0812">Transmembrane</keyword>
<organism evidence="6 7">
    <name type="scientific">Massilia psychrophila</name>
    <dbReference type="NCBI Taxonomy" id="1603353"/>
    <lineage>
        <taxon>Bacteria</taxon>
        <taxon>Pseudomonadati</taxon>
        <taxon>Pseudomonadota</taxon>
        <taxon>Betaproteobacteria</taxon>
        <taxon>Burkholderiales</taxon>
        <taxon>Oxalobacteraceae</taxon>
        <taxon>Telluria group</taxon>
        <taxon>Massilia</taxon>
    </lineage>
</organism>
<feature type="domain" description="Fatty acid hydroxylase" evidence="5">
    <location>
        <begin position="10"/>
        <end position="136"/>
    </location>
</feature>
<feature type="transmembrane region" description="Helical" evidence="4">
    <location>
        <begin position="53"/>
        <end position="69"/>
    </location>
</feature>
<dbReference type="Pfam" id="PF04116">
    <property type="entry name" value="FA_hydroxylase"/>
    <property type="match status" value="1"/>
</dbReference>
<evidence type="ECO:0000256" key="3">
    <source>
        <dbReference type="ARBA" id="ARBA00023002"/>
    </source>
</evidence>
<keyword evidence="2" id="KW-0125">Carotenoid biosynthesis</keyword>
<dbReference type="InterPro" id="IPR006694">
    <property type="entry name" value="Fatty_acid_hydroxylase"/>
</dbReference>
<evidence type="ECO:0000313" key="7">
    <source>
        <dbReference type="Proteomes" id="UP000228593"/>
    </source>
</evidence>
<dbReference type="AlphaFoldDB" id="A0A2G8T1X8"/>
<dbReference type="OrthoDB" id="5243888at2"/>
<keyword evidence="3" id="KW-0560">Oxidoreductase</keyword>
<dbReference type="GO" id="GO:0016123">
    <property type="term" value="P:xanthophyll biosynthetic process"/>
    <property type="evidence" value="ECO:0007669"/>
    <property type="project" value="TreeGrafter"/>
</dbReference>
<name>A0A2G8T1X8_9BURK</name>
<evidence type="ECO:0000256" key="1">
    <source>
        <dbReference type="ARBA" id="ARBA00009324"/>
    </source>
</evidence>
<sequence length="156" mass="18325">MNLFHLLILVATLLIMEFAVTLFHKYVMHGIGWGWHRSHHTPHESAAWQTNDWYAVVFILFTILLFALGGMHAPLWWIALGISLYGLLYGILHDVLIHRRVRVKWRPTNRYIQRLTKAHYLHHAVKTRHGGVSFGFLYTPPVEAIRRQLRSKLQKT</sequence>
<feature type="transmembrane region" description="Helical" evidence="4">
    <location>
        <begin position="75"/>
        <end position="97"/>
    </location>
</feature>
<proteinExistence type="inferred from homology"/>
<evidence type="ECO:0000313" key="6">
    <source>
        <dbReference type="EMBL" id="PIL40014.1"/>
    </source>
</evidence>
<evidence type="ECO:0000256" key="2">
    <source>
        <dbReference type="ARBA" id="ARBA00022746"/>
    </source>
</evidence>
<gene>
    <name evidence="6" type="ORF">CR103_09845</name>
</gene>
<comment type="caution">
    <text evidence="6">The sequence shown here is derived from an EMBL/GenBank/DDBJ whole genome shotgun (WGS) entry which is preliminary data.</text>
</comment>
<reference evidence="6 7" key="1">
    <citation type="submission" date="2017-10" db="EMBL/GenBank/DDBJ databases">
        <title>Massilia psychrophilum sp. nov., a novel purple-pigmented bacterium isolated from Tianshan glacier, Xinjiang Municipality, China.</title>
        <authorList>
            <person name="Wang H."/>
        </authorList>
    </citation>
    <scope>NUCLEOTIDE SEQUENCE [LARGE SCALE GENOMIC DNA]</scope>
    <source>
        <strain evidence="6 7">JCM 30813</strain>
    </source>
</reference>
<evidence type="ECO:0000256" key="4">
    <source>
        <dbReference type="SAM" id="Phobius"/>
    </source>
</evidence>
<dbReference type="Proteomes" id="UP000228593">
    <property type="component" value="Unassembled WGS sequence"/>
</dbReference>
<protein>
    <submittedName>
        <fullName evidence="6">Beta-carotene hydroxylase</fullName>
    </submittedName>
</protein>
<keyword evidence="4" id="KW-0472">Membrane</keyword>
<keyword evidence="4" id="KW-1133">Transmembrane helix</keyword>
<dbReference type="InterPro" id="IPR045019">
    <property type="entry name" value="BETA-OHASE-like"/>
</dbReference>
<dbReference type="PANTHER" id="PTHR31899">
    <property type="entry name" value="BETA-CAROTENE 3-HYDROXYLASE 1, CHLOROPLASTIC"/>
    <property type="match status" value="1"/>
</dbReference>